<evidence type="ECO:0000256" key="2">
    <source>
        <dbReference type="SAM" id="MobiDB-lite"/>
    </source>
</evidence>
<dbReference type="Gene3D" id="3.40.630.190">
    <property type="entry name" value="LCP protein"/>
    <property type="match status" value="1"/>
</dbReference>
<keyword evidence="3" id="KW-0472">Membrane</keyword>
<evidence type="ECO:0000313" key="7">
    <source>
        <dbReference type="Proteomes" id="UP000198589"/>
    </source>
</evidence>
<feature type="compositionally biased region" description="Basic and acidic residues" evidence="2">
    <location>
        <begin position="1"/>
        <end position="10"/>
    </location>
</feature>
<dbReference type="STRING" id="1798228.SAMN05216574_11854"/>
<comment type="similarity">
    <text evidence="1">Belongs to the LytR/CpsA/Psr (LCP) family.</text>
</comment>
<evidence type="ECO:0000256" key="1">
    <source>
        <dbReference type="ARBA" id="ARBA00006068"/>
    </source>
</evidence>
<dbReference type="InterPro" id="IPR004474">
    <property type="entry name" value="LytR_CpsA_psr"/>
</dbReference>
<accession>A0A1I2JZ12</accession>
<organism evidence="6 7">
    <name type="scientific">Blastococcus tunisiensis</name>
    <dbReference type="NCBI Taxonomy" id="1798228"/>
    <lineage>
        <taxon>Bacteria</taxon>
        <taxon>Bacillati</taxon>
        <taxon>Actinomycetota</taxon>
        <taxon>Actinomycetes</taxon>
        <taxon>Geodermatophilales</taxon>
        <taxon>Geodermatophilaceae</taxon>
        <taxon>Blastococcus</taxon>
    </lineage>
</organism>
<feature type="compositionally biased region" description="Low complexity" evidence="2">
    <location>
        <begin position="500"/>
        <end position="513"/>
    </location>
</feature>
<feature type="region of interest" description="Disordered" evidence="2">
    <location>
        <begin position="1"/>
        <end position="168"/>
    </location>
</feature>
<feature type="region of interest" description="Disordered" evidence="2">
    <location>
        <begin position="493"/>
        <end position="521"/>
    </location>
</feature>
<evidence type="ECO:0000259" key="5">
    <source>
        <dbReference type="Pfam" id="PF13399"/>
    </source>
</evidence>
<feature type="transmembrane region" description="Helical" evidence="3">
    <location>
        <begin position="173"/>
        <end position="195"/>
    </location>
</feature>
<feature type="domain" description="LytR/CpsA/Psr regulator C-terminal" evidence="5">
    <location>
        <begin position="524"/>
        <end position="607"/>
    </location>
</feature>
<gene>
    <name evidence="6" type="ORF">SAMN05216574_11854</name>
</gene>
<dbReference type="OrthoDB" id="3759589at2"/>
<proteinExistence type="inferred from homology"/>
<feature type="domain" description="Cell envelope-related transcriptional attenuator" evidence="4">
    <location>
        <begin position="242"/>
        <end position="364"/>
    </location>
</feature>
<evidence type="ECO:0000313" key="6">
    <source>
        <dbReference type="EMBL" id="SFF59150.1"/>
    </source>
</evidence>
<dbReference type="PANTHER" id="PTHR33392:SF6">
    <property type="entry name" value="POLYISOPRENYL-TEICHOIC ACID--PEPTIDOGLYCAN TEICHOIC ACID TRANSFERASE TAGU"/>
    <property type="match status" value="1"/>
</dbReference>
<dbReference type="EMBL" id="FOND01000018">
    <property type="protein sequence ID" value="SFF59150.1"/>
    <property type="molecule type" value="Genomic_DNA"/>
</dbReference>
<evidence type="ECO:0000256" key="3">
    <source>
        <dbReference type="SAM" id="Phobius"/>
    </source>
</evidence>
<dbReference type="Pfam" id="PF03816">
    <property type="entry name" value="LytR_cpsA_psr"/>
    <property type="match status" value="1"/>
</dbReference>
<sequence>MGEQPTRDAGDSGGPRGGSGRSRRGHDGDRSGAQAVTVEQLLARQGSAVGQGNAVGRRRAARRVEDPPLRAPDEPPPVVRAGLPPVPGGNAAARQAGLPPVPDAGHPVQRAALPPVPPAAAPPAGWEPDARPSRRSGPIPPLPGTVPPPPVDRRRRPPPRPPVGPGRRRLTRVLGALGVVVGVVLLYHLGLYFYIDQKIDRVDALAVDGPEILAPMLQAGDETYLVVGTGVPGQTGTASVATLLASVSADGDRAVLVSFPPTALVDTPACRTPDGSLRNPTTEAFAASLLEGGPGCMLRAVQQLSGLRVDHYLGVDLAGLPGMVDALGSVPVCVTPSQATAAAATPLPAGYSEISGSAAAGYLQPGDGGADVAGTAVAERAQRLLTSTLRAAMSTGTLLDPLTLNRFLNRAAESLTVDEQTTLGDLRGLAASLGDLSGNAVQRAGLPVAQVGYVPAGTDQAYVILDGAGTRALFDAVIEGTQVPEEFLLVPEESAPAEEPPAADVPQAPEPAVDSGPTVPPSAVTVDVLNGTGTTGLAATVADLMRGQGFVVGAVGNEPGAVTGTVVRHGADAAEQARTVAAAVPGAVLEPSDDIGNTVQLVIGPGYSTVVPVTLAPAPEAVAADVPEPAAAEPEPATPVSC</sequence>
<dbReference type="AlphaFoldDB" id="A0A1I2JZ12"/>
<dbReference type="PANTHER" id="PTHR33392">
    <property type="entry name" value="POLYISOPRENYL-TEICHOIC ACID--PEPTIDOGLYCAN TEICHOIC ACID TRANSFERASE TAGU"/>
    <property type="match status" value="1"/>
</dbReference>
<keyword evidence="7" id="KW-1185">Reference proteome</keyword>
<evidence type="ECO:0000259" key="4">
    <source>
        <dbReference type="Pfam" id="PF03816"/>
    </source>
</evidence>
<protein>
    <submittedName>
        <fullName evidence="6">Cell envelope-related function transcriptional attenuator common domain-containing protein</fullName>
    </submittedName>
</protein>
<dbReference type="Gene3D" id="3.30.70.2390">
    <property type="match status" value="1"/>
</dbReference>
<feature type="compositionally biased region" description="Basic and acidic residues" evidence="2">
    <location>
        <begin position="62"/>
        <end position="73"/>
    </location>
</feature>
<dbReference type="Proteomes" id="UP000198589">
    <property type="component" value="Unassembled WGS sequence"/>
</dbReference>
<feature type="compositionally biased region" description="Gly residues" evidence="2">
    <location>
        <begin position="11"/>
        <end position="20"/>
    </location>
</feature>
<reference evidence="7" key="1">
    <citation type="submission" date="2016-10" db="EMBL/GenBank/DDBJ databases">
        <authorList>
            <person name="Varghese N."/>
            <person name="Submissions S."/>
        </authorList>
    </citation>
    <scope>NUCLEOTIDE SEQUENCE [LARGE SCALE GENOMIC DNA]</scope>
    <source>
        <strain evidence="7">DSM 46838</strain>
    </source>
</reference>
<dbReference type="RefSeq" id="WP_092202312.1">
    <property type="nucleotide sequence ID" value="NZ_FOND01000018.1"/>
</dbReference>
<dbReference type="InterPro" id="IPR027381">
    <property type="entry name" value="LytR/CpsA/Psr_C"/>
</dbReference>
<feature type="compositionally biased region" description="Pro residues" evidence="2">
    <location>
        <begin position="138"/>
        <end position="150"/>
    </location>
</feature>
<dbReference type="InterPro" id="IPR050922">
    <property type="entry name" value="LytR/CpsA/Psr_CW_biosynth"/>
</dbReference>
<dbReference type="Pfam" id="PF13399">
    <property type="entry name" value="LytR_C"/>
    <property type="match status" value="1"/>
</dbReference>
<keyword evidence="3" id="KW-0812">Transmembrane</keyword>
<keyword evidence="3" id="KW-1133">Transmembrane helix</keyword>
<name>A0A1I2JZ12_9ACTN</name>